<evidence type="ECO:0000313" key="4">
    <source>
        <dbReference type="Proteomes" id="UP000639772"/>
    </source>
</evidence>
<comment type="caution">
    <text evidence="2">The sequence shown here is derived from an EMBL/GenBank/DDBJ whole genome shotgun (WGS) entry which is preliminary data.</text>
</comment>
<sequence>MPTELIYNERGPNNGEADWANLCDEISGWAKGQKSSDASWELEKGGWDGAQASEAIDGRCSGMAVS</sequence>
<protein>
    <submittedName>
        <fullName evidence="2">Uncharacterized protein</fullName>
    </submittedName>
</protein>
<gene>
    <name evidence="2" type="ORF">HPP92_006629</name>
    <name evidence="1" type="ORF">HPP92_006896</name>
</gene>
<evidence type="ECO:0000313" key="2">
    <source>
        <dbReference type="EMBL" id="KAG0489766.1"/>
    </source>
</evidence>
<keyword evidence="3" id="KW-1185">Reference proteome</keyword>
<dbReference type="Proteomes" id="UP000639772">
    <property type="component" value="Chromosome 3"/>
</dbReference>
<accession>A0A835RIS0</accession>
<dbReference type="EMBL" id="JADCNL010000003">
    <property type="protein sequence ID" value="KAG0488085.1"/>
    <property type="molecule type" value="Genomic_DNA"/>
</dbReference>
<name>A0A835RIS0_VANPL</name>
<dbReference type="Proteomes" id="UP000636800">
    <property type="component" value="Chromosome 3"/>
</dbReference>
<dbReference type="EMBL" id="JADCNM010000003">
    <property type="protein sequence ID" value="KAG0489766.1"/>
    <property type="molecule type" value="Genomic_DNA"/>
</dbReference>
<evidence type="ECO:0000313" key="3">
    <source>
        <dbReference type="Proteomes" id="UP000636800"/>
    </source>
</evidence>
<proteinExistence type="predicted"/>
<evidence type="ECO:0000313" key="1">
    <source>
        <dbReference type="EMBL" id="KAG0488085.1"/>
    </source>
</evidence>
<reference evidence="3 4" key="1">
    <citation type="journal article" date="2020" name="Nat. Food">
        <title>A phased Vanilla planifolia genome enables genetic improvement of flavour and production.</title>
        <authorList>
            <person name="Hasing T."/>
            <person name="Tang H."/>
            <person name="Brym M."/>
            <person name="Khazi F."/>
            <person name="Huang T."/>
            <person name="Chambers A.H."/>
        </authorList>
    </citation>
    <scope>NUCLEOTIDE SEQUENCE [LARGE SCALE GENOMIC DNA]</scope>
    <source>
        <tissue evidence="2">Leaf</tissue>
    </source>
</reference>
<organism evidence="2 4">
    <name type="scientific">Vanilla planifolia</name>
    <name type="common">Vanilla</name>
    <dbReference type="NCBI Taxonomy" id="51239"/>
    <lineage>
        <taxon>Eukaryota</taxon>
        <taxon>Viridiplantae</taxon>
        <taxon>Streptophyta</taxon>
        <taxon>Embryophyta</taxon>
        <taxon>Tracheophyta</taxon>
        <taxon>Spermatophyta</taxon>
        <taxon>Magnoliopsida</taxon>
        <taxon>Liliopsida</taxon>
        <taxon>Asparagales</taxon>
        <taxon>Orchidaceae</taxon>
        <taxon>Vanilloideae</taxon>
        <taxon>Vanilleae</taxon>
        <taxon>Vanilla</taxon>
    </lineage>
</organism>
<dbReference type="AlphaFoldDB" id="A0A835RIS0"/>